<protein>
    <submittedName>
        <fullName evidence="2">Cardiolipin synthetase</fullName>
        <ecNumber evidence="2">2.7.8.-</ecNumber>
    </submittedName>
</protein>
<dbReference type="PANTHER" id="PTHR21248:SF22">
    <property type="entry name" value="PHOSPHOLIPASE D"/>
    <property type="match status" value="1"/>
</dbReference>
<proteinExistence type="predicted"/>
<dbReference type="EC" id="2.7.8.-" evidence="2"/>
<dbReference type="Pfam" id="PF13091">
    <property type="entry name" value="PLDc_2"/>
    <property type="match status" value="2"/>
</dbReference>
<sequence length="362" mass="43165">MSLYRMDKSARFQLISDPWKYYGKMLADIESAKEYIYLETFRLGNDVMGERFRDKLTNAVKRGVTVKLLIDYWGAGSIRSGFFDNFISAGGEVRFFKKIKYNFDFFTRSHRRNHRKLLLIDDKISYIGSSNITGYNLNWRESQLRMESSITPVLKKLFLQDYKIYNRYIFSKAYYTRPVRHGDFEIIRDVPLITQKKINNKFIHYIKLAKESIDIETPYFLPGFMLRKSLVDAAQRGVKINIFLPKKSDVNLVDILRNKYLGPLAKRGINFLFFESNNLHAKIFLTDKKNFGIGSANFDYRSFRYMFEIMLFGDQIEIAKQVTRHVEETRKFTIPFVYEQWKNRPPIEKFFEWLLLPFRHLL</sequence>
<dbReference type="PANTHER" id="PTHR21248">
    <property type="entry name" value="CARDIOLIPIN SYNTHASE"/>
    <property type="match status" value="1"/>
</dbReference>
<dbReference type="PIRSF" id="PIRSF000850">
    <property type="entry name" value="Phospholipase_D_PSS"/>
    <property type="match status" value="1"/>
</dbReference>
<name>A0A3B0V810_9ZZZZ</name>
<evidence type="ECO:0000313" key="2">
    <source>
        <dbReference type="EMBL" id="VAW28086.1"/>
    </source>
</evidence>
<dbReference type="EMBL" id="UOET01000191">
    <property type="protein sequence ID" value="VAW28086.1"/>
    <property type="molecule type" value="Genomic_DNA"/>
</dbReference>
<dbReference type="Gene3D" id="3.30.870.10">
    <property type="entry name" value="Endonuclease Chain A"/>
    <property type="match status" value="2"/>
</dbReference>
<dbReference type="SMART" id="SM00155">
    <property type="entry name" value="PLDc"/>
    <property type="match status" value="2"/>
</dbReference>
<dbReference type="GO" id="GO:0030572">
    <property type="term" value="F:phosphatidyltransferase activity"/>
    <property type="evidence" value="ECO:0007669"/>
    <property type="project" value="UniProtKB-ARBA"/>
</dbReference>
<feature type="domain" description="PLD phosphodiesterase" evidence="1">
    <location>
        <begin position="109"/>
        <end position="136"/>
    </location>
</feature>
<dbReference type="AlphaFoldDB" id="A0A3B0V810"/>
<dbReference type="SUPFAM" id="SSF56024">
    <property type="entry name" value="Phospholipase D/nuclease"/>
    <property type="match status" value="2"/>
</dbReference>
<dbReference type="CDD" id="cd09112">
    <property type="entry name" value="PLDc_CLS_2"/>
    <property type="match status" value="1"/>
</dbReference>
<keyword evidence="2" id="KW-0808">Transferase</keyword>
<dbReference type="PROSITE" id="PS50035">
    <property type="entry name" value="PLD"/>
    <property type="match status" value="2"/>
</dbReference>
<gene>
    <name evidence="2" type="ORF">MNBD_BACTEROID07-226</name>
</gene>
<reference evidence="2" key="1">
    <citation type="submission" date="2018-06" db="EMBL/GenBank/DDBJ databases">
        <authorList>
            <person name="Zhirakovskaya E."/>
        </authorList>
    </citation>
    <scope>NUCLEOTIDE SEQUENCE</scope>
</reference>
<dbReference type="InterPro" id="IPR001736">
    <property type="entry name" value="PLipase_D/transphosphatidylase"/>
</dbReference>
<organism evidence="2">
    <name type="scientific">hydrothermal vent metagenome</name>
    <dbReference type="NCBI Taxonomy" id="652676"/>
    <lineage>
        <taxon>unclassified sequences</taxon>
        <taxon>metagenomes</taxon>
        <taxon>ecological metagenomes</taxon>
    </lineage>
</organism>
<dbReference type="InterPro" id="IPR025202">
    <property type="entry name" value="PLD-like_dom"/>
</dbReference>
<accession>A0A3B0V810</accession>
<dbReference type="CDD" id="cd09110">
    <property type="entry name" value="PLDc_CLS_1"/>
    <property type="match status" value="1"/>
</dbReference>
<evidence type="ECO:0000259" key="1">
    <source>
        <dbReference type="PROSITE" id="PS50035"/>
    </source>
</evidence>
<feature type="domain" description="PLD phosphodiesterase" evidence="1">
    <location>
        <begin position="275"/>
        <end position="302"/>
    </location>
</feature>
<dbReference type="GO" id="GO:0032049">
    <property type="term" value="P:cardiolipin biosynthetic process"/>
    <property type="evidence" value="ECO:0007669"/>
    <property type="project" value="UniProtKB-ARBA"/>
</dbReference>